<feature type="region of interest" description="Disordered" evidence="2">
    <location>
        <begin position="264"/>
        <end position="286"/>
    </location>
</feature>
<protein>
    <recommendedName>
        <fullName evidence="4">DUF3987 domain-containing protein</fullName>
    </recommendedName>
</protein>
<feature type="coiled-coil region" evidence="1">
    <location>
        <begin position="462"/>
        <end position="489"/>
    </location>
</feature>
<organism evidence="3">
    <name type="scientific">uncultured Caudovirales phage</name>
    <dbReference type="NCBI Taxonomy" id="2100421"/>
    <lineage>
        <taxon>Viruses</taxon>
        <taxon>Duplodnaviria</taxon>
        <taxon>Heunggongvirae</taxon>
        <taxon>Uroviricota</taxon>
        <taxon>Caudoviricetes</taxon>
        <taxon>Peduoviridae</taxon>
        <taxon>Maltschvirus</taxon>
        <taxon>Maltschvirus maltsch</taxon>
    </lineage>
</organism>
<sequence>MTALNISDWLSHLYSHTDQGWLTLFSVDRETGEKTTSWHRIIDHEWAADEATTLAKHGCVWFGVAPRERKLPNGKRGGAADCLTLPAMWVDIDIASPVHAADDLPATIDEAMQLCDSFPLPPTAIVNSGHGLQAWWMLDEPIDIDDAATKLLADWGATWAELGRRRGWHVDNVFDAARVMRLPGTFNRKAEPVAVTIIDADWTRTYGVDDLAANMIEAPKADPQVAKLRSVPYIGPERPGDAYNAVTDPASVLEAAGFHFDHSDSDGSRHYRAPHRPAKNETTGATVYSDGHTTLWSETFARSHGMDVRRPYDAYGLYCHISHNGNWSEATKALRAQGYGSDLSDPLAGIEGITHDGMPSVSLDEPPLPLGTTHRHGPAFPLEVLPDWIAEQCREIAYAFQVPEDLPAMLALGSLSTILAGHVKVNLTGSAWTEHVNLYLVSALLPGSGKSPVFKVMTKPVLAVEKESRASAKKELNDYDRERRINEQRIKHHETIAVKGTKEEQRSAIEEISIIDDMLDRQVRPSAGHLVSEDITPEALVEELAANGGRMSLLSSEGGVFDMMAGQYVDKGKATNLAVYLQGWSADSVRRKRTKGEAIVIDEALLTVCVTTQPGVVEALGANRELVTKGVPVRFMFSVPPSLVGYRDRRRVLEDIDSTINTTYQETMAQIGLAALADPDQRMLQLTSTAGERFLSWDQAIEDQQRPGGTLEARAEWAAKLRATVLRCCGILHTADRSQADRVEVDVVERAIRLAEYWLAHADVVEKMWSDDQVTARARAIVRWSLDNNKPEFSLRDVTSKRGTFPTAEDAVSPLQALVDRGWVTPLQGGSVEVMGRGTPSQRFRLREDAQQWLDSSAQPAQLPEMGQVARIARVVHENEVQIHPPLPHNLQARENTKPHAQPAQPAQLAATGTDNFTPISADDDDPNAHLENMF</sequence>
<accession>A0A6J7WHZ9</accession>
<feature type="compositionally biased region" description="Low complexity" evidence="2">
    <location>
        <begin position="899"/>
        <end position="909"/>
    </location>
</feature>
<name>A0A6J7WHZ9_9CAUD</name>
<feature type="region of interest" description="Disordered" evidence="2">
    <location>
        <begin position="889"/>
        <end position="909"/>
    </location>
</feature>
<evidence type="ECO:0000256" key="1">
    <source>
        <dbReference type="SAM" id="Coils"/>
    </source>
</evidence>
<dbReference type="InterPro" id="IPR025048">
    <property type="entry name" value="DUF3987"/>
</dbReference>
<dbReference type="Pfam" id="PF13148">
    <property type="entry name" value="DUF3987"/>
    <property type="match status" value="1"/>
</dbReference>
<evidence type="ECO:0008006" key="4">
    <source>
        <dbReference type="Google" id="ProtNLM"/>
    </source>
</evidence>
<gene>
    <name evidence="3" type="ORF">UFOVP196_4</name>
</gene>
<dbReference type="EMBL" id="LR798235">
    <property type="protein sequence ID" value="CAB5212353.1"/>
    <property type="molecule type" value="Genomic_DNA"/>
</dbReference>
<evidence type="ECO:0000256" key="2">
    <source>
        <dbReference type="SAM" id="MobiDB-lite"/>
    </source>
</evidence>
<keyword evidence="1" id="KW-0175">Coiled coil</keyword>
<evidence type="ECO:0000313" key="3">
    <source>
        <dbReference type="EMBL" id="CAB5212353.1"/>
    </source>
</evidence>
<proteinExistence type="predicted"/>
<reference evidence="3" key="1">
    <citation type="submission" date="2020-05" db="EMBL/GenBank/DDBJ databases">
        <authorList>
            <person name="Chiriac C."/>
            <person name="Salcher M."/>
            <person name="Ghai R."/>
            <person name="Kavagutti S V."/>
        </authorList>
    </citation>
    <scope>NUCLEOTIDE SEQUENCE</scope>
</reference>